<dbReference type="RefSeq" id="WP_100987120.1">
    <property type="nucleotide sequence ID" value="NZ_CP025096.1"/>
</dbReference>
<proteinExistence type="predicted"/>
<dbReference type="Proteomes" id="UP000232883">
    <property type="component" value="Chromosome"/>
</dbReference>
<reference evidence="1 2" key="1">
    <citation type="submission" date="2017-11" db="EMBL/GenBank/DDBJ databases">
        <title>Taxonomic description and genome sequences of Spirosoma HA7 sp. nov., isolated from pollen microhabitat of Corylus avellana.</title>
        <authorList>
            <person name="Ambika Manirajan B."/>
            <person name="Suarez C."/>
            <person name="Ratering S."/>
            <person name="Geissler-Plaum R."/>
            <person name="Cardinale M."/>
            <person name="Sylvia S."/>
        </authorList>
    </citation>
    <scope>NUCLEOTIDE SEQUENCE [LARGE SCALE GENOMIC DNA]</scope>
    <source>
        <strain evidence="1 2">HA7</strain>
    </source>
</reference>
<dbReference type="AlphaFoldDB" id="A0A2K8YUY6"/>
<dbReference type="OrthoDB" id="956506at2"/>
<name>A0A2K8YUY6_9BACT</name>
<evidence type="ECO:0000313" key="1">
    <source>
        <dbReference type="EMBL" id="AUD01399.1"/>
    </source>
</evidence>
<accession>A0A2K8YUY6</accession>
<evidence type="ECO:0000313" key="2">
    <source>
        <dbReference type="Proteomes" id="UP000232883"/>
    </source>
</evidence>
<organism evidence="1 2">
    <name type="scientific">Spirosoma pollinicola</name>
    <dbReference type="NCBI Taxonomy" id="2057025"/>
    <lineage>
        <taxon>Bacteria</taxon>
        <taxon>Pseudomonadati</taxon>
        <taxon>Bacteroidota</taxon>
        <taxon>Cytophagia</taxon>
        <taxon>Cytophagales</taxon>
        <taxon>Cytophagaceae</taxon>
        <taxon>Spirosoma</taxon>
    </lineage>
</organism>
<keyword evidence="2" id="KW-1185">Reference proteome</keyword>
<gene>
    <name evidence="1" type="ORF">CWM47_05995</name>
</gene>
<dbReference type="KEGG" id="spir:CWM47_05995"/>
<dbReference type="EMBL" id="CP025096">
    <property type="protein sequence ID" value="AUD01399.1"/>
    <property type="molecule type" value="Genomic_DNA"/>
</dbReference>
<sequence>MANEKTIIDEWAVKDLEDGSSLTITAVKCTKLGNQSLPGIQVLYMGHIVNYEPLAVERLAYQAAKAGVEEYLLDDHSWMVHDDQFVKNYLVLGSPLKAKVAVKTRSSKVITKEYELPFAV</sequence>
<protein>
    <submittedName>
        <fullName evidence="1">Uncharacterized protein</fullName>
    </submittedName>
</protein>